<name>L9X5Y6_9EURY</name>
<sequence length="232" mass="24061">MLSESVTYLKDSDDALKTSIIGGLCLLFGFLLIPLFLVWGYVVRVLARTSRDDDEAPGFEDWGDLTIDGAKAFAILLAYSLVPVAAGAVLFGSVWLATGGTPGTIGAIGFFLAGMVTLATFVGAAYVSPAAIANFASERRLGAGFDVDELRAVLATGTYATGWLLAFGIVVVGSFVSGVLNAVPLVGTVLGAIVAFYALVAAYYVIGHTWGDLHPVSLETSDDGPSSERPAV</sequence>
<protein>
    <recommendedName>
        <fullName evidence="4">DUF4013 domain-containing protein</fullName>
    </recommendedName>
</protein>
<feature type="transmembrane region" description="Helical" evidence="1">
    <location>
        <begin position="72"/>
        <end position="96"/>
    </location>
</feature>
<feature type="transmembrane region" description="Helical" evidence="1">
    <location>
        <begin position="20"/>
        <end position="42"/>
    </location>
</feature>
<dbReference type="STRING" id="1227497.C491_12765"/>
<accession>L9X5Y6</accession>
<dbReference type="OrthoDB" id="107590at2157"/>
<dbReference type="EMBL" id="AOIB01000026">
    <property type="protein sequence ID" value="ELY56876.1"/>
    <property type="molecule type" value="Genomic_DNA"/>
</dbReference>
<evidence type="ECO:0000256" key="1">
    <source>
        <dbReference type="SAM" id="Phobius"/>
    </source>
</evidence>
<keyword evidence="1" id="KW-0472">Membrane</keyword>
<feature type="transmembrane region" description="Helical" evidence="1">
    <location>
        <begin position="153"/>
        <end position="176"/>
    </location>
</feature>
<dbReference type="RefSeq" id="WP_005556802.1">
    <property type="nucleotide sequence ID" value="NZ_AOIB01000026.1"/>
</dbReference>
<gene>
    <name evidence="2" type="ORF">C491_12765</name>
</gene>
<dbReference type="InterPro" id="IPR025098">
    <property type="entry name" value="DUF4013"/>
</dbReference>
<dbReference type="Proteomes" id="UP000011688">
    <property type="component" value="Unassembled WGS sequence"/>
</dbReference>
<dbReference type="PATRIC" id="fig|1227497.3.peg.2635"/>
<keyword evidence="1" id="KW-1133">Transmembrane helix</keyword>
<dbReference type="eggNOG" id="arCOG02879">
    <property type="taxonomic scope" value="Archaea"/>
</dbReference>
<evidence type="ECO:0008006" key="4">
    <source>
        <dbReference type="Google" id="ProtNLM"/>
    </source>
</evidence>
<evidence type="ECO:0000313" key="3">
    <source>
        <dbReference type="Proteomes" id="UP000011688"/>
    </source>
</evidence>
<proteinExistence type="predicted"/>
<reference evidence="2 3" key="1">
    <citation type="journal article" date="2014" name="PLoS Genet.">
        <title>Phylogenetically driven sequencing of extremely halophilic archaea reveals strategies for static and dynamic osmo-response.</title>
        <authorList>
            <person name="Becker E.A."/>
            <person name="Seitzer P.M."/>
            <person name="Tritt A."/>
            <person name="Larsen D."/>
            <person name="Krusor M."/>
            <person name="Yao A.I."/>
            <person name="Wu D."/>
            <person name="Madern D."/>
            <person name="Eisen J.A."/>
            <person name="Darling A.E."/>
            <person name="Facciotti M.T."/>
        </authorList>
    </citation>
    <scope>NUCLEOTIDE SEQUENCE [LARGE SCALE GENOMIC DNA]</scope>
    <source>
        <strain evidence="2 3">DSM 10524</strain>
    </source>
</reference>
<organism evidence="2 3">
    <name type="scientific">Natronococcus amylolyticus DSM 10524</name>
    <dbReference type="NCBI Taxonomy" id="1227497"/>
    <lineage>
        <taxon>Archaea</taxon>
        <taxon>Methanobacteriati</taxon>
        <taxon>Methanobacteriota</taxon>
        <taxon>Stenosarchaea group</taxon>
        <taxon>Halobacteria</taxon>
        <taxon>Halobacteriales</taxon>
        <taxon>Natrialbaceae</taxon>
        <taxon>Natronococcus</taxon>
    </lineage>
</organism>
<feature type="transmembrane region" description="Helical" evidence="1">
    <location>
        <begin position="108"/>
        <end position="132"/>
    </location>
</feature>
<dbReference type="Pfam" id="PF13197">
    <property type="entry name" value="DUF4013"/>
    <property type="match status" value="1"/>
</dbReference>
<dbReference type="AlphaFoldDB" id="L9X5Y6"/>
<keyword evidence="3" id="KW-1185">Reference proteome</keyword>
<keyword evidence="1" id="KW-0812">Transmembrane</keyword>
<evidence type="ECO:0000313" key="2">
    <source>
        <dbReference type="EMBL" id="ELY56876.1"/>
    </source>
</evidence>
<comment type="caution">
    <text evidence="2">The sequence shown here is derived from an EMBL/GenBank/DDBJ whole genome shotgun (WGS) entry which is preliminary data.</text>
</comment>
<feature type="transmembrane region" description="Helical" evidence="1">
    <location>
        <begin position="182"/>
        <end position="206"/>
    </location>
</feature>